<dbReference type="InterPro" id="IPR005693">
    <property type="entry name" value="Mce"/>
</dbReference>
<dbReference type="Pfam" id="PF02470">
    <property type="entry name" value="MlaD"/>
    <property type="match status" value="1"/>
</dbReference>
<dbReference type="InterPro" id="IPR024516">
    <property type="entry name" value="Mce_C"/>
</dbReference>
<dbReference type="InterPro" id="IPR052336">
    <property type="entry name" value="MlaD_Phospholipid_Transporter"/>
</dbReference>
<feature type="domain" description="Mammalian cell entry C-terminal" evidence="3">
    <location>
        <begin position="122"/>
        <end position="269"/>
    </location>
</feature>
<gene>
    <name evidence="4" type="ORF">SAMN05660991_01184</name>
</gene>
<dbReference type="PANTHER" id="PTHR33371:SF16">
    <property type="entry name" value="MCE-FAMILY PROTEIN MCE3F"/>
    <property type="match status" value="1"/>
</dbReference>
<dbReference type="Proteomes" id="UP000198960">
    <property type="component" value="Unassembled WGS sequence"/>
</dbReference>
<accession>A0A1H8RL87</accession>
<dbReference type="InterPro" id="IPR003399">
    <property type="entry name" value="Mce/MlaD"/>
</dbReference>
<evidence type="ECO:0000259" key="3">
    <source>
        <dbReference type="Pfam" id="PF11887"/>
    </source>
</evidence>
<organism evidence="4 5">
    <name type="scientific">Trujillonella endophytica</name>
    <dbReference type="NCBI Taxonomy" id="673521"/>
    <lineage>
        <taxon>Bacteria</taxon>
        <taxon>Bacillati</taxon>
        <taxon>Actinomycetota</taxon>
        <taxon>Actinomycetes</taxon>
        <taxon>Geodermatophilales</taxon>
        <taxon>Geodermatophilaceae</taxon>
        <taxon>Trujillonella</taxon>
    </lineage>
</organism>
<feature type="domain" description="Mce/MlaD" evidence="2">
    <location>
        <begin position="39"/>
        <end position="114"/>
    </location>
</feature>
<evidence type="ECO:0000256" key="1">
    <source>
        <dbReference type="SAM" id="MobiDB-lite"/>
    </source>
</evidence>
<keyword evidence="5" id="KW-1185">Reference proteome</keyword>
<name>A0A1H8RL87_9ACTN</name>
<dbReference type="GO" id="GO:0005576">
    <property type="term" value="C:extracellular region"/>
    <property type="evidence" value="ECO:0007669"/>
    <property type="project" value="TreeGrafter"/>
</dbReference>
<dbReference type="AlphaFoldDB" id="A0A1H8RL87"/>
<dbReference type="Pfam" id="PF11887">
    <property type="entry name" value="Mce4_CUP1"/>
    <property type="match status" value="1"/>
</dbReference>
<feature type="region of interest" description="Disordered" evidence="1">
    <location>
        <begin position="357"/>
        <end position="394"/>
    </location>
</feature>
<dbReference type="NCBIfam" id="TIGR00996">
    <property type="entry name" value="Mtu_fam_mce"/>
    <property type="match status" value="1"/>
</dbReference>
<evidence type="ECO:0000313" key="4">
    <source>
        <dbReference type="EMBL" id="SEO67116.1"/>
    </source>
</evidence>
<sequence length="425" mass="44338">MIPRRTRLQLLAFAVVALLGISYVGFNYVGLDRLLLGTGYDVEADFVDSGGIFVNAEVTYRGVAVGRVSDMQLTEDGVRVTLTIDPDAADIPADTDAVVATRSAVGEQYVDLRPADDDGPFLSDGAVIPVERTAIPIPVEQLLLNVDELVNSVDPEDLRVVVAELGDAFEGAGDDLARLIDNGDLLLARARESLPQTLALITDGQTVLETQVASRSAIEQWASDLRAVSDTLVDIDPDLRGLLVSAPGAGEALQRLLDRAGPGLGSLVDHVDVLNGVTIPRLSGVEQLLVTYPDVVSGGFTVVRDDGGEMRAHFGLVLNVDDPAACTSGYVGTGQVDSPDDVLRIDTEAIRCQVVDGVDPNPGDGIDETGSDLRGEQNIGRSGGVGPPGPQGQVGALPPVLATIDELLTGILGGLPFADTLLGGP</sequence>
<dbReference type="PANTHER" id="PTHR33371">
    <property type="entry name" value="INTERMEMBRANE PHOSPHOLIPID TRANSPORT SYSTEM BINDING PROTEIN MLAD-RELATED"/>
    <property type="match status" value="1"/>
</dbReference>
<dbReference type="RefSeq" id="WP_170860979.1">
    <property type="nucleotide sequence ID" value="NZ_FOEE01000003.1"/>
</dbReference>
<dbReference type="STRING" id="673521.SAMN05660991_01184"/>
<evidence type="ECO:0000259" key="2">
    <source>
        <dbReference type="Pfam" id="PF02470"/>
    </source>
</evidence>
<evidence type="ECO:0000313" key="5">
    <source>
        <dbReference type="Proteomes" id="UP000198960"/>
    </source>
</evidence>
<protein>
    <submittedName>
        <fullName evidence="4">Phospholipid/cholesterol/gamma-HCH transport system substrate-binding protein</fullName>
    </submittedName>
</protein>
<dbReference type="EMBL" id="FOEE01000003">
    <property type="protein sequence ID" value="SEO67116.1"/>
    <property type="molecule type" value="Genomic_DNA"/>
</dbReference>
<proteinExistence type="predicted"/>
<reference evidence="5" key="1">
    <citation type="submission" date="2016-10" db="EMBL/GenBank/DDBJ databases">
        <authorList>
            <person name="Varghese N."/>
            <person name="Submissions S."/>
        </authorList>
    </citation>
    <scope>NUCLEOTIDE SEQUENCE [LARGE SCALE GENOMIC DNA]</scope>
    <source>
        <strain evidence="5">DSM 45413</strain>
    </source>
</reference>